<dbReference type="InterPro" id="IPR038508">
    <property type="entry name" value="ArfGAP_dom_sf"/>
</dbReference>
<dbReference type="InterPro" id="IPR051696">
    <property type="entry name" value="DENN_Domain_GEFs"/>
</dbReference>
<keyword evidence="1" id="KW-0863">Zinc-finger</keyword>
<dbReference type="Gene3D" id="1.10.220.150">
    <property type="entry name" value="Arf GTPase activating protein"/>
    <property type="match status" value="1"/>
</dbReference>
<dbReference type="Proteomes" id="UP000053237">
    <property type="component" value="Unassembled WGS sequence"/>
</dbReference>
<dbReference type="AlphaFoldDB" id="A0A024G4T3"/>
<dbReference type="EMBL" id="CAIX01000023">
    <property type="protein sequence ID" value="CCI41687.1"/>
    <property type="molecule type" value="Genomic_DNA"/>
</dbReference>
<evidence type="ECO:0000256" key="1">
    <source>
        <dbReference type="PROSITE-ProRule" id="PRU00288"/>
    </source>
</evidence>
<dbReference type="Pfam" id="PF03456">
    <property type="entry name" value="uDENN"/>
    <property type="match status" value="1"/>
</dbReference>
<feature type="domain" description="Arf-GAP" evidence="3">
    <location>
        <begin position="1"/>
        <end position="131"/>
    </location>
</feature>
<sequence length="1028" mass="117719">MRKLTDFYRSELENQHCADCNAHLQDSVWVSSSLGVFLCIQCAGLHRKLGVYTSRIKSLHLDTWSEKEIQQVISFGGNKKVNADYELLAKSRGNESSDFDPCHLTDDWRQLNLIRMKYRLALHADQEEFENNESLGTRLWVDEKYESDELQKEKPKENTTENKTRFINHFIVVGGKQRHLEDGAQIISLDSLDFVPVVVDMVPQESMAEDEFLLSHIPEFSFPEGYRLLNTYKAPTTFSFVLTNVNGVKLYASVFKFYEKLHPLELISLVTKTSDGQLSVCADVLNKGGTLPYTRTIYRPKCILILSHYPFFTTFQEFLRQIYRVTLSESPMPLERYITNFVSEIPVPPKGLVQVQITFPEDIHTIFRPPKNTFSLVDYSFRPLFRTLDINNILTIFTCIILEYKVVLCSKHIAILTPIAETLLSLLFPFSWQGVYIPVLPLSMWDMIEAPVPFLIGAHASMLKVMSSRMRGIFFVDLDHNRVIPALDEDDISITLPKLPDREAKKLRSKLLEYGNIFDPFASDVNKADFAFANEDNINPIDAFVVEDGHTLPHNRLHAQSNSHRISNNVSQQVGKSIRSRGVTSPSPVYLSSHSSSPASKSQLPSPSSLDSKTEQLRHRSFQRGSRASTSSSYHGESPNVGVMPSTSPNALNKHEDIWSTVSLTDSYYNETQTFSTHGIRRSFLRFFVSMLRKYPQYLRNDDEAFYTKTSFDADGFLHEITDNGTKSFLTQLLSTQMFQRFCAERADNAKSEKVLFFDQSIHEKLNRSLTIGKKKYDCSFLTDNSEEIQETFVAPPPSAFGLPEGITYKYNYFPKLKKCALNLFGIVRKPRNLCIIREDLHFHQSAFFRPNAASYSGWEEIRKSVIQIQSFYRMRRQRKRYLSQILAFKTFQRYVITWTKAPNALYFNSHGSHQNSSYFSDAYTASNVDHETPYDTKTSVFYEAISVKISLAQDLLQRWSSPSDLARKNDQEKITTMAIFLRPIAEHLPWMHLPKAFTEGNGASIPANPGENFRSLEKSGCINILSS</sequence>
<evidence type="ECO:0000259" key="3">
    <source>
        <dbReference type="PROSITE" id="PS50115"/>
    </source>
</evidence>
<dbReference type="InterPro" id="IPR037516">
    <property type="entry name" value="Tripartite_DENN"/>
</dbReference>
<feature type="compositionally biased region" description="Low complexity" evidence="2">
    <location>
        <begin position="585"/>
        <end position="611"/>
    </location>
</feature>
<dbReference type="SMART" id="SM00105">
    <property type="entry name" value="ArfGap"/>
    <property type="match status" value="1"/>
</dbReference>
<evidence type="ECO:0000256" key="2">
    <source>
        <dbReference type="SAM" id="MobiDB-lite"/>
    </source>
</evidence>
<dbReference type="GO" id="GO:0031410">
    <property type="term" value="C:cytoplasmic vesicle"/>
    <property type="evidence" value="ECO:0007669"/>
    <property type="project" value="TreeGrafter"/>
</dbReference>
<evidence type="ECO:0000313" key="5">
    <source>
        <dbReference type="EMBL" id="CCI41687.1"/>
    </source>
</evidence>
<dbReference type="InterPro" id="IPR037278">
    <property type="entry name" value="ARFGAP/RecO"/>
</dbReference>
<dbReference type="PRINTS" id="PR00405">
    <property type="entry name" value="REVINTRACTNG"/>
</dbReference>
<dbReference type="SMART" id="SM00799">
    <property type="entry name" value="DENN"/>
    <property type="match status" value="1"/>
</dbReference>
<dbReference type="PANTHER" id="PTHR12296:SF21">
    <property type="entry name" value="DENN DOMAIN-CONTAINING PROTEIN 3"/>
    <property type="match status" value="1"/>
</dbReference>
<dbReference type="PANTHER" id="PTHR12296">
    <property type="entry name" value="DENN DOMAIN-CONTAINING PROTEIN 4"/>
    <property type="match status" value="1"/>
</dbReference>
<dbReference type="GO" id="GO:0008270">
    <property type="term" value="F:zinc ion binding"/>
    <property type="evidence" value="ECO:0007669"/>
    <property type="project" value="UniProtKB-KW"/>
</dbReference>
<accession>A0A024G4T3</accession>
<keyword evidence="1" id="KW-0862">Zinc</keyword>
<dbReference type="Pfam" id="PF02141">
    <property type="entry name" value="DENN"/>
    <property type="match status" value="1"/>
</dbReference>
<evidence type="ECO:0008006" key="7">
    <source>
        <dbReference type="Google" id="ProtNLM"/>
    </source>
</evidence>
<dbReference type="SMART" id="SM00801">
    <property type="entry name" value="dDENN"/>
    <property type="match status" value="1"/>
</dbReference>
<organism evidence="5 6">
    <name type="scientific">Albugo candida</name>
    <dbReference type="NCBI Taxonomy" id="65357"/>
    <lineage>
        <taxon>Eukaryota</taxon>
        <taxon>Sar</taxon>
        <taxon>Stramenopiles</taxon>
        <taxon>Oomycota</taxon>
        <taxon>Peronosporomycetes</taxon>
        <taxon>Albuginales</taxon>
        <taxon>Albuginaceae</taxon>
        <taxon>Albugo</taxon>
    </lineage>
</organism>
<dbReference type="Pfam" id="PF01412">
    <property type="entry name" value="ArfGap"/>
    <property type="match status" value="1"/>
</dbReference>
<feature type="domain" description="UDENN" evidence="4">
    <location>
        <begin position="180"/>
        <end position="753"/>
    </location>
</feature>
<keyword evidence="1" id="KW-0479">Metal-binding</keyword>
<proteinExistence type="predicted"/>
<dbReference type="InterPro" id="IPR001194">
    <property type="entry name" value="cDENN_dom"/>
</dbReference>
<dbReference type="InterPro" id="IPR005112">
    <property type="entry name" value="dDENN_dom"/>
</dbReference>
<dbReference type="PROSITE" id="PS50096">
    <property type="entry name" value="IQ"/>
    <property type="match status" value="1"/>
</dbReference>
<evidence type="ECO:0000313" key="6">
    <source>
        <dbReference type="Proteomes" id="UP000053237"/>
    </source>
</evidence>
<dbReference type="Gene3D" id="3.40.50.11500">
    <property type="match status" value="1"/>
</dbReference>
<feature type="compositionally biased region" description="Polar residues" evidence="2">
    <location>
        <begin position="623"/>
        <end position="635"/>
    </location>
</feature>
<dbReference type="CDD" id="cd08204">
    <property type="entry name" value="ArfGap"/>
    <property type="match status" value="1"/>
</dbReference>
<dbReference type="Gene3D" id="3.30.450.200">
    <property type="match status" value="1"/>
</dbReference>
<dbReference type="PROSITE" id="PS50211">
    <property type="entry name" value="DENN"/>
    <property type="match status" value="1"/>
</dbReference>
<dbReference type="InParanoid" id="A0A024G4T3"/>
<dbReference type="SMART" id="SM00800">
    <property type="entry name" value="uDENN"/>
    <property type="match status" value="1"/>
</dbReference>
<dbReference type="PROSITE" id="PS50115">
    <property type="entry name" value="ARFGAP"/>
    <property type="match status" value="1"/>
</dbReference>
<protein>
    <recommendedName>
        <fullName evidence="7">Arf-GAP domain-containing protein</fullName>
    </recommendedName>
</protein>
<reference evidence="5 6" key="1">
    <citation type="submission" date="2012-05" db="EMBL/GenBank/DDBJ databases">
        <title>Recombination and specialization in a pathogen metapopulation.</title>
        <authorList>
            <person name="Gardiner A."/>
            <person name="Kemen E."/>
            <person name="Schultz-Larsen T."/>
            <person name="MacLean D."/>
            <person name="Van Oosterhout C."/>
            <person name="Jones J.D.G."/>
        </authorList>
    </citation>
    <scope>NUCLEOTIDE SEQUENCE [LARGE SCALE GENOMIC DNA]</scope>
    <source>
        <strain evidence="5 6">Ac Nc2</strain>
    </source>
</reference>
<dbReference type="InterPro" id="IPR001164">
    <property type="entry name" value="ArfGAP_dom"/>
</dbReference>
<dbReference type="InterPro" id="IPR005113">
    <property type="entry name" value="uDENN_dom"/>
</dbReference>
<comment type="caution">
    <text evidence="5">The sequence shown here is derived from an EMBL/GenBank/DDBJ whole genome shotgun (WGS) entry which is preliminary data.</text>
</comment>
<feature type="region of interest" description="Disordered" evidence="2">
    <location>
        <begin position="554"/>
        <end position="649"/>
    </location>
</feature>
<keyword evidence="6" id="KW-1185">Reference proteome</keyword>
<dbReference type="GO" id="GO:0005096">
    <property type="term" value="F:GTPase activator activity"/>
    <property type="evidence" value="ECO:0007669"/>
    <property type="project" value="InterPro"/>
</dbReference>
<dbReference type="Pfam" id="PF03455">
    <property type="entry name" value="dDENN"/>
    <property type="match status" value="1"/>
</dbReference>
<evidence type="ECO:0000259" key="4">
    <source>
        <dbReference type="PROSITE" id="PS50211"/>
    </source>
</evidence>
<feature type="compositionally biased region" description="Polar residues" evidence="2">
    <location>
        <begin position="558"/>
        <end position="575"/>
    </location>
</feature>
<dbReference type="InterPro" id="IPR043153">
    <property type="entry name" value="DENN_C"/>
</dbReference>
<dbReference type="OrthoDB" id="6019893at2759"/>
<gene>
    <name evidence="5" type="ORF">BN9_024710</name>
</gene>
<dbReference type="STRING" id="65357.A0A024G4T3"/>
<name>A0A024G4T3_9STRA</name>
<dbReference type="SUPFAM" id="SSF57863">
    <property type="entry name" value="ArfGap/RecO-like zinc finger"/>
    <property type="match status" value="1"/>
</dbReference>
<dbReference type="GO" id="GO:0032483">
    <property type="term" value="P:regulation of Rab protein signal transduction"/>
    <property type="evidence" value="ECO:0007669"/>
    <property type="project" value="TreeGrafter"/>
</dbReference>